<sequence length="181" mass="19645">MKNFLLNPFLNSVFPFDIQPASFSTYGENNYVLRRPANVTSIINYIKVDAVQQTSPDSYVTADSLATLYSAYRATVPAVTPPIGAIIFISDTSNPENYEGAEGFATSLKNVGVTLTFVLLGPNVNQNLVNFADNYLTWTDLNQPQPDNWNTASLTAYACVGISTVPPTTTVATNTTMKPTT</sequence>
<organism evidence="1 2">
    <name type="scientific">Panagrolaimus sp. JU765</name>
    <dbReference type="NCBI Taxonomy" id="591449"/>
    <lineage>
        <taxon>Eukaryota</taxon>
        <taxon>Metazoa</taxon>
        <taxon>Ecdysozoa</taxon>
        <taxon>Nematoda</taxon>
        <taxon>Chromadorea</taxon>
        <taxon>Rhabditida</taxon>
        <taxon>Tylenchina</taxon>
        <taxon>Panagrolaimomorpha</taxon>
        <taxon>Panagrolaimoidea</taxon>
        <taxon>Panagrolaimidae</taxon>
        <taxon>Panagrolaimus</taxon>
    </lineage>
</organism>
<evidence type="ECO:0000313" key="1">
    <source>
        <dbReference type="Proteomes" id="UP000887576"/>
    </source>
</evidence>
<accession>A0AC34RGA5</accession>
<evidence type="ECO:0000313" key="2">
    <source>
        <dbReference type="WBParaSite" id="JU765_v2.g6553.t1"/>
    </source>
</evidence>
<reference evidence="2" key="1">
    <citation type="submission" date="2022-11" db="UniProtKB">
        <authorList>
            <consortium name="WormBaseParasite"/>
        </authorList>
    </citation>
    <scope>IDENTIFICATION</scope>
</reference>
<name>A0AC34RGA5_9BILA</name>
<dbReference type="WBParaSite" id="JU765_v2.g6553.t1">
    <property type="protein sequence ID" value="JU765_v2.g6553.t1"/>
    <property type="gene ID" value="JU765_v2.g6553"/>
</dbReference>
<proteinExistence type="predicted"/>
<dbReference type="Proteomes" id="UP000887576">
    <property type="component" value="Unplaced"/>
</dbReference>
<protein>
    <submittedName>
        <fullName evidence="2">VWFA domain-containing protein</fullName>
    </submittedName>
</protein>